<evidence type="ECO:0000313" key="1">
    <source>
        <dbReference type="EMBL" id="KAI4373077.1"/>
    </source>
</evidence>
<reference evidence="2" key="1">
    <citation type="journal article" date="2023" name="Front. Plant Sci.">
        <title>Chromosomal-level genome assembly of Melastoma candidum provides insights into trichome evolution.</title>
        <authorList>
            <person name="Zhong Y."/>
            <person name="Wu W."/>
            <person name="Sun C."/>
            <person name="Zou P."/>
            <person name="Liu Y."/>
            <person name="Dai S."/>
            <person name="Zhou R."/>
        </authorList>
    </citation>
    <scope>NUCLEOTIDE SEQUENCE [LARGE SCALE GENOMIC DNA]</scope>
</reference>
<sequence>MPSHDRPRARLPAVAMRGPVEDSPFPITFDDMSQLRSGLLHRKRRNYATAAPPGYSYYDYYPHGTKPGKPIEPRMLPLLESFQELYFRRRDLFQRLFPKLHDEFAKLSEELAAEARSMESLAKLPRGLRRSQSVGSPRVVSRDIGGEQPPRLERFKVRAFDLDDDLPPVSSGGTNKPGESKSK</sequence>
<dbReference type="EMBL" id="CM042883">
    <property type="protein sequence ID" value="KAI4373077.1"/>
    <property type="molecule type" value="Genomic_DNA"/>
</dbReference>
<protein>
    <submittedName>
        <fullName evidence="1">Uncharacterized protein</fullName>
    </submittedName>
</protein>
<comment type="caution">
    <text evidence="1">The sequence shown here is derived from an EMBL/GenBank/DDBJ whole genome shotgun (WGS) entry which is preliminary data.</text>
</comment>
<organism evidence="1 2">
    <name type="scientific">Melastoma candidum</name>
    <dbReference type="NCBI Taxonomy" id="119954"/>
    <lineage>
        <taxon>Eukaryota</taxon>
        <taxon>Viridiplantae</taxon>
        <taxon>Streptophyta</taxon>
        <taxon>Embryophyta</taxon>
        <taxon>Tracheophyta</taxon>
        <taxon>Spermatophyta</taxon>
        <taxon>Magnoliopsida</taxon>
        <taxon>eudicotyledons</taxon>
        <taxon>Gunneridae</taxon>
        <taxon>Pentapetalae</taxon>
        <taxon>rosids</taxon>
        <taxon>malvids</taxon>
        <taxon>Myrtales</taxon>
        <taxon>Melastomataceae</taxon>
        <taxon>Melastomatoideae</taxon>
        <taxon>Melastomateae</taxon>
        <taxon>Melastoma</taxon>
    </lineage>
</organism>
<dbReference type="Proteomes" id="UP001057402">
    <property type="component" value="Chromosome 4"/>
</dbReference>
<proteinExistence type="predicted"/>
<accession>A0ACB9R217</accession>
<gene>
    <name evidence="1" type="ORF">MLD38_011240</name>
</gene>
<keyword evidence="2" id="KW-1185">Reference proteome</keyword>
<name>A0ACB9R217_9MYRT</name>
<evidence type="ECO:0000313" key="2">
    <source>
        <dbReference type="Proteomes" id="UP001057402"/>
    </source>
</evidence>